<dbReference type="PANTHER" id="PTHR43124:SF3">
    <property type="entry name" value="CHLORAMPHENICOL EFFLUX PUMP RV0191"/>
    <property type="match status" value="1"/>
</dbReference>
<comment type="subcellular location">
    <subcellularLocation>
        <location evidence="1">Cell membrane</location>
        <topology evidence="1">Multi-pass membrane protein</topology>
    </subcellularLocation>
</comment>
<accession>A0A3L7JX85</accession>
<dbReference type="InterPro" id="IPR011701">
    <property type="entry name" value="MFS"/>
</dbReference>
<dbReference type="PROSITE" id="PS00217">
    <property type="entry name" value="SUGAR_TRANSPORT_2"/>
    <property type="match status" value="1"/>
</dbReference>
<evidence type="ECO:0000256" key="3">
    <source>
        <dbReference type="ARBA" id="ARBA00022448"/>
    </source>
</evidence>
<feature type="transmembrane region" description="Helical" evidence="9">
    <location>
        <begin position="392"/>
        <end position="409"/>
    </location>
</feature>
<feature type="transmembrane region" description="Helical" evidence="9">
    <location>
        <begin position="28"/>
        <end position="51"/>
    </location>
</feature>
<dbReference type="InterPro" id="IPR020846">
    <property type="entry name" value="MFS_dom"/>
</dbReference>
<feature type="transmembrane region" description="Helical" evidence="9">
    <location>
        <begin position="237"/>
        <end position="259"/>
    </location>
</feature>
<protein>
    <submittedName>
        <fullName evidence="11">MFS transporter</fullName>
    </submittedName>
</protein>
<feature type="transmembrane region" description="Helical" evidence="9">
    <location>
        <begin position="121"/>
        <end position="147"/>
    </location>
</feature>
<dbReference type="InterPro" id="IPR050189">
    <property type="entry name" value="MFS_Efflux_Transporters"/>
</dbReference>
<keyword evidence="12" id="KW-1185">Reference proteome</keyword>
<feature type="transmembrane region" description="Helical" evidence="9">
    <location>
        <begin position="305"/>
        <end position="324"/>
    </location>
</feature>
<dbReference type="SUPFAM" id="SSF103473">
    <property type="entry name" value="MFS general substrate transporter"/>
    <property type="match status" value="1"/>
</dbReference>
<evidence type="ECO:0000256" key="7">
    <source>
        <dbReference type="ARBA" id="ARBA00023136"/>
    </source>
</evidence>
<dbReference type="InterPro" id="IPR036259">
    <property type="entry name" value="MFS_trans_sf"/>
</dbReference>
<proteinExistence type="inferred from homology"/>
<keyword evidence="5 9" id="KW-0812">Transmembrane</keyword>
<evidence type="ECO:0000256" key="2">
    <source>
        <dbReference type="ARBA" id="ARBA00007520"/>
    </source>
</evidence>
<evidence type="ECO:0000259" key="10">
    <source>
        <dbReference type="PROSITE" id="PS50850"/>
    </source>
</evidence>
<dbReference type="GO" id="GO:0022857">
    <property type="term" value="F:transmembrane transporter activity"/>
    <property type="evidence" value="ECO:0007669"/>
    <property type="project" value="InterPro"/>
</dbReference>
<sequence>MDQTEFINPGCQPADTKESEKGTNGQRWAIISLASIPLIMTLGNSMLIPVLPVMEKKLNISSLQSSLIITVYSIVAILLIPIAGYLSDRYGRKMIIIPSLIIAGLGGLIAGWASWSWANPYVFILMGRVLQGVGAAGAAPIVMPLVGDMFQDDRDVSSNLGIIETANTFGKVLSPILGAVLASFIWFLPFFSFPAFCLISTLLVLFLVKKPKSQSTGCTLANFIKNTGAIFKTHGRWLIAVFIIGVILMFILFGLLFFLSSKLESPYGYHGVKKGFILAIPLGFLCASSYTVGKIIKDDLVLMKRITFYSILLNGTSVGLLLFAEGLWVQMMLFVLSGIGIGASLPCLDAIITESIEKAERGTITSIYSSMRFVGVAAGPPITALMMKNHSAWIFITFAILSVFSLFFAGKKIKPAVKGTD</sequence>
<reference evidence="11 12" key="1">
    <citation type="submission" date="2018-10" db="EMBL/GenBank/DDBJ databases">
        <title>Falsibacillus sp. genome draft.</title>
        <authorList>
            <person name="Shi S."/>
        </authorList>
    </citation>
    <scope>NUCLEOTIDE SEQUENCE [LARGE SCALE GENOMIC DNA]</scope>
    <source>
        <strain evidence="11 12">GY 10110</strain>
    </source>
</reference>
<feature type="transmembrane region" description="Helical" evidence="9">
    <location>
        <begin position="63"/>
        <end position="83"/>
    </location>
</feature>
<feature type="transmembrane region" description="Helical" evidence="9">
    <location>
        <begin position="191"/>
        <end position="208"/>
    </location>
</feature>
<comment type="similarity">
    <text evidence="2">Belongs to the major facilitator superfamily. TCR/Tet family.</text>
</comment>
<feature type="domain" description="Major facilitator superfamily (MFS) profile" evidence="10">
    <location>
        <begin position="29"/>
        <end position="414"/>
    </location>
</feature>
<keyword evidence="6 9" id="KW-1133">Transmembrane helix</keyword>
<dbReference type="InterPro" id="IPR005829">
    <property type="entry name" value="Sugar_transporter_CS"/>
</dbReference>
<gene>
    <name evidence="11" type="ORF">D9X91_10010</name>
</gene>
<evidence type="ECO:0000256" key="5">
    <source>
        <dbReference type="ARBA" id="ARBA00022692"/>
    </source>
</evidence>
<organism evidence="11 12">
    <name type="scientific">Falsibacillus albus</name>
    <dbReference type="NCBI Taxonomy" id="2478915"/>
    <lineage>
        <taxon>Bacteria</taxon>
        <taxon>Bacillati</taxon>
        <taxon>Bacillota</taxon>
        <taxon>Bacilli</taxon>
        <taxon>Bacillales</taxon>
        <taxon>Bacillaceae</taxon>
        <taxon>Falsibacillus</taxon>
    </lineage>
</organism>
<evidence type="ECO:0000256" key="4">
    <source>
        <dbReference type="ARBA" id="ARBA00022475"/>
    </source>
</evidence>
<evidence type="ECO:0000313" key="12">
    <source>
        <dbReference type="Proteomes" id="UP000276770"/>
    </source>
</evidence>
<dbReference type="InterPro" id="IPR001958">
    <property type="entry name" value="Tet-R_TetA/multi-R_MdtG-like"/>
</dbReference>
<keyword evidence="7 9" id="KW-0472">Membrane</keyword>
<dbReference type="Pfam" id="PF07690">
    <property type="entry name" value="MFS_1"/>
    <property type="match status" value="1"/>
</dbReference>
<dbReference type="GO" id="GO:0005886">
    <property type="term" value="C:plasma membrane"/>
    <property type="evidence" value="ECO:0007669"/>
    <property type="project" value="UniProtKB-SubCell"/>
</dbReference>
<dbReference type="Gene3D" id="1.20.1250.20">
    <property type="entry name" value="MFS general substrate transporter like domains"/>
    <property type="match status" value="1"/>
</dbReference>
<dbReference type="EMBL" id="RCVZ01000006">
    <property type="protein sequence ID" value="RLQ95366.1"/>
    <property type="molecule type" value="Genomic_DNA"/>
</dbReference>
<dbReference type="PROSITE" id="PS00216">
    <property type="entry name" value="SUGAR_TRANSPORT_1"/>
    <property type="match status" value="1"/>
</dbReference>
<dbReference type="Proteomes" id="UP000276770">
    <property type="component" value="Unassembled WGS sequence"/>
</dbReference>
<feature type="transmembrane region" description="Helical" evidence="9">
    <location>
        <begin position="275"/>
        <end position="293"/>
    </location>
</feature>
<keyword evidence="3" id="KW-0813">Transport</keyword>
<dbReference type="PROSITE" id="PS50850">
    <property type="entry name" value="MFS"/>
    <property type="match status" value="1"/>
</dbReference>
<dbReference type="OrthoDB" id="2986280at2"/>
<evidence type="ECO:0000256" key="8">
    <source>
        <dbReference type="SAM" id="MobiDB-lite"/>
    </source>
</evidence>
<feature type="transmembrane region" description="Helical" evidence="9">
    <location>
        <begin position="95"/>
        <end position="115"/>
    </location>
</feature>
<evidence type="ECO:0000256" key="6">
    <source>
        <dbReference type="ARBA" id="ARBA00022989"/>
    </source>
</evidence>
<dbReference type="PRINTS" id="PR01035">
    <property type="entry name" value="TCRTETA"/>
</dbReference>
<keyword evidence="4" id="KW-1003">Cell membrane</keyword>
<comment type="caution">
    <text evidence="11">The sequence shown here is derived from an EMBL/GenBank/DDBJ whole genome shotgun (WGS) entry which is preliminary data.</text>
</comment>
<dbReference type="PANTHER" id="PTHR43124">
    <property type="entry name" value="PURINE EFFLUX PUMP PBUE"/>
    <property type="match status" value="1"/>
</dbReference>
<dbReference type="CDD" id="cd17474">
    <property type="entry name" value="MFS_YfmO_like"/>
    <property type="match status" value="1"/>
</dbReference>
<feature type="region of interest" description="Disordered" evidence="8">
    <location>
        <begin position="1"/>
        <end position="23"/>
    </location>
</feature>
<dbReference type="AlphaFoldDB" id="A0A3L7JX85"/>
<name>A0A3L7JX85_9BACI</name>
<evidence type="ECO:0000256" key="9">
    <source>
        <dbReference type="SAM" id="Phobius"/>
    </source>
</evidence>
<dbReference type="RefSeq" id="WP_121680481.1">
    <property type="nucleotide sequence ID" value="NZ_RCVZ01000006.1"/>
</dbReference>
<evidence type="ECO:0000313" key="11">
    <source>
        <dbReference type="EMBL" id="RLQ95366.1"/>
    </source>
</evidence>
<evidence type="ECO:0000256" key="1">
    <source>
        <dbReference type="ARBA" id="ARBA00004651"/>
    </source>
</evidence>